<dbReference type="PANTHER" id="PTHR23150">
    <property type="entry name" value="SULFATASE MODIFYING FACTOR 1, 2"/>
    <property type="match status" value="1"/>
</dbReference>
<organism evidence="3">
    <name type="scientific">Lentimicrobium saccharophilum</name>
    <dbReference type="NCBI Taxonomy" id="1678841"/>
    <lineage>
        <taxon>Bacteria</taxon>
        <taxon>Pseudomonadati</taxon>
        <taxon>Bacteroidota</taxon>
        <taxon>Bacteroidia</taxon>
        <taxon>Bacteroidales</taxon>
        <taxon>Lentimicrobiaceae</taxon>
        <taxon>Lentimicrobium</taxon>
    </lineage>
</organism>
<name>A0A0S7C7I9_9BACT</name>
<evidence type="ECO:0000259" key="2">
    <source>
        <dbReference type="Pfam" id="PF03781"/>
    </source>
</evidence>
<dbReference type="RefSeq" id="WP_201781710.1">
    <property type="nucleotide sequence ID" value="NZ_DF968183.1"/>
</dbReference>
<dbReference type="InterPro" id="IPR051043">
    <property type="entry name" value="Sulfatase_Mod_Factor_Kinase"/>
</dbReference>
<feature type="domain" description="Sulfatase-modifying factor enzyme-like" evidence="2">
    <location>
        <begin position="48"/>
        <end position="258"/>
    </location>
</feature>
<reference evidence="3" key="1">
    <citation type="journal article" date="2015" name="Genome Announc.">
        <title>Draft Genome Sequence of Bacteroidales Strain TBC1, a Novel Isolate from a Methanogenic Wastewater Treatment System.</title>
        <authorList>
            <person name="Tourlousse D.M."/>
            <person name="Matsuura N."/>
            <person name="Sun L."/>
            <person name="Toyonaga M."/>
            <person name="Kuroda K."/>
            <person name="Ohashi A."/>
            <person name="Cruz R."/>
            <person name="Yamaguchi T."/>
            <person name="Sekiguchi Y."/>
        </authorList>
    </citation>
    <scope>NUCLEOTIDE SEQUENCE [LARGE SCALE GENOMIC DNA]</scope>
    <source>
        <strain evidence="3">TBC1</strain>
    </source>
</reference>
<gene>
    <name evidence="3" type="ORF">TBC1_121061</name>
</gene>
<dbReference type="InterPro" id="IPR016187">
    <property type="entry name" value="CTDL_fold"/>
</dbReference>
<protein>
    <submittedName>
        <fullName evidence="3">Formylglycine-generating enzyme</fullName>
    </submittedName>
</protein>
<dbReference type="STRING" id="1678841.TBC1_121061"/>
<keyword evidence="1" id="KW-0732">Signal</keyword>
<dbReference type="InterPro" id="IPR042095">
    <property type="entry name" value="SUMF_sf"/>
</dbReference>
<sequence length="262" mass="29002">MKKSIFCLRVPALLLMTQLLHTPASAQEDQTMAMIPAGSYLPLYSGNKTKKVPAFMIDRLPVTNADFRRFIEDNPQWSKKNVKRLFADAGYLRHWKDEGTFAPGIAGSAVVNVSWFAARKYCECMGKRLPTTAEWERAAEAGRTRPDGRNEAGFYALILELVSKPSPAQLPEAGTTLKNYYGVWDLIGVTWEWTWDFNSALSTGESRGNASLDNTLFCGGGSLQSGDTGNYAAFLRYAMRSSLKASNTVQSLGFRCAKDVAR</sequence>
<accession>A0A0S7C7I9</accession>
<feature type="signal peptide" evidence="1">
    <location>
        <begin position="1"/>
        <end position="26"/>
    </location>
</feature>
<dbReference type="InterPro" id="IPR005532">
    <property type="entry name" value="SUMF_dom"/>
</dbReference>
<evidence type="ECO:0000313" key="3">
    <source>
        <dbReference type="EMBL" id="GAP45240.1"/>
    </source>
</evidence>
<dbReference type="EMBL" id="DF968183">
    <property type="protein sequence ID" value="GAP45240.1"/>
    <property type="molecule type" value="Genomic_DNA"/>
</dbReference>
<dbReference type="SUPFAM" id="SSF56436">
    <property type="entry name" value="C-type lectin-like"/>
    <property type="match status" value="1"/>
</dbReference>
<dbReference type="PANTHER" id="PTHR23150:SF19">
    <property type="entry name" value="FORMYLGLYCINE-GENERATING ENZYME"/>
    <property type="match status" value="1"/>
</dbReference>
<proteinExistence type="predicted"/>
<dbReference type="Gene3D" id="3.90.1580.10">
    <property type="entry name" value="paralog of FGE (formylglycine-generating enzyme)"/>
    <property type="match status" value="1"/>
</dbReference>
<feature type="chain" id="PRO_5006633645" evidence="1">
    <location>
        <begin position="27"/>
        <end position="262"/>
    </location>
</feature>
<evidence type="ECO:0000313" key="4">
    <source>
        <dbReference type="Proteomes" id="UP000053091"/>
    </source>
</evidence>
<dbReference type="AlphaFoldDB" id="A0A0S7C7I9"/>
<evidence type="ECO:0000256" key="1">
    <source>
        <dbReference type="SAM" id="SignalP"/>
    </source>
</evidence>
<dbReference type="Proteomes" id="UP000053091">
    <property type="component" value="Unassembled WGS sequence"/>
</dbReference>
<dbReference type="GO" id="GO:0120147">
    <property type="term" value="F:formylglycine-generating oxidase activity"/>
    <property type="evidence" value="ECO:0007669"/>
    <property type="project" value="TreeGrafter"/>
</dbReference>
<keyword evidence="4" id="KW-1185">Reference proteome</keyword>
<dbReference type="Pfam" id="PF03781">
    <property type="entry name" value="FGE-sulfatase"/>
    <property type="match status" value="1"/>
</dbReference>